<comment type="caution">
    <text evidence="1">The sequence shown here is derived from an EMBL/GenBank/DDBJ whole genome shotgun (WGS) entry which is preliminary data.</text>
</comment>
<name>A0A839EM85_9HYPH</name>
<sequence length="79" mass="8959">MTTRNDVYNHIAEALNDHLPEDGSAELGMDHTKLFLRMGGQVFAISVEEKQQIAKANDPVSAGRNFMATLPFWPWRSER</sequence>
<protein>
    <submittedName>
        <fullName evidence="1">Uncharacterized protein</fullName>
    </submittedName>
</protein>
<gene>
    <name evidence="1" type="ORF">FHW16_005418</name>
</gene>
<dbReference type="RefSeq" id="WP_182552230.1">
    <property type="nucleotide sequence ID" value="NZ_JACGXN010000016.1"/>
</dbReference>
<accession>A0A839EM85</accession>
<organism evidence="1 2">
    <name type="scientific">Phyllobacterium myrsinacearum</name>
    <dbReference type="NCBI Taxonomy" id="28101"/>
    <lineage>
        <taxon>Bacteria</taxon>
        <taxon>Pseudomonadati</taxon>
        <taxon>Pseudomonadota</taxon>
        <taxon>Alphaproteobacteria</taxon>
        <taxon>Hyphomicrobiales</taxon>
        <taxon>Phyllobacteriaceae</taxon>
        <taxon>Phyllobacterium</taxon>
    </lineage>
</organism>
<keyword evidence="2" id="KW-1185">Reference proteome</keyword>
<dbReference type="AlphaFoldDB" id="A0A839EM85"/>
<dbReference type="Proteomes" id="UP000549052">
    <property type="component" value="Unassembled WGS sequence"/>
</dbReference>
<dbReference type="EMBL" id="JACGXN010000016">
    <property type="protein sequence ID" value="MBA8881673.1"/>
    <property type="molecule type" value="Genomic_DNA"/>
</dbReference>
<proteinExistence type="predicted"/>
<reference evidence="1 2" key="1">
    <citation type="submission" date="2020-07" db="EMBL/GenBank/DDBJ databases">
        <title>Genomic Encyclopedia of Type Strains, Phase IV (KMG-V): Genome sequencing to study the core and pangenomes of soil and plant-associated prokaryotes.</title>
        <authorList>
            <person name="Whitman W."/>
        </authorList>
    </citation>
    <scope>NUCLEOTIDE SEQUENCE [LARGE SCALE GENOMIC DNA]</scope>
    <source>
        <strain evidence="1 2">AN3</strain>
    </source>
</reference>
<evidence type="ECO:0000313" key="1">
    <source>
        <dbReference type="EMBL" id="MBA8881673.1"/>
    </source>
</evidence>
<evidence type="ECO:0000313" key="2">
    <source>
        <dbReference type="Proteomes" id="UP000549052"/>
    </source>
</evidence>